<dbReference type="Proteomes" id="UP001140217">
    <property type="component" value="Unassembled WGS sequence"/>
</dbReference>
<accession>A0A9W8HC84</accession>
<dbReference type="InterPro" id="IPR016181">
    <property type="entry name" value="Acyl_CoA_acyltransferase"/>
</dbReference>
<name>A0A9W8HC84_9FUNG</name>
<evidence type="ECO:0000259" key="4">
    <source>
        <dbReference type="PROSITE" id="PS51186"/>
    </source>
</evidence>
<feature type="domain" description="N-acetyltransferase" evidence="4">
    <location>
        <begin position="6"/>
        <end position="174"/>
    </location>
</feature>
<evidence type="ECO:0000313" key="6">
    <source>
        <dbReference type="Proteomes" id="UP001140217"/>
    </source>
</evidence>
<dbReference type="Pfam" id="PF00583">
    <property type="entry name" value="Acetyltransf_1"/>
    <property type="match status" value="1"/>
</dbReference>
<dbReference type="CDD" id="cd04301">
    <property type="entry name" value="NAT_SF"/>
    <property type="match status" value="1"/>
</dbReference>
<evidence type="ECO:0000256" key="2">
    <source>
        <dbReference type="ARBA" id="ARBA00023315"/>
    </source>
</evidence>
<sequence>MADKKIVYTTYQRESDLAPAIKLIDQDLSEPYSIYTYRYFVHQWPELCILAHAQNKDNNEEEKGECAGVVICRLEPHRRRYCEGFFEDSAELNRGYIAMIAVGKPFRKQGVGSELVRRALDRMREMGADEVILEAEVGNAAALALYQRLGFVREKRLYRYYLGGMDAFRLKLWL</sequence>
<dbReference type="InterPro" id="IPR000182">
    <property type="entry name" value="GNAT_dom"/>
</dbReference>
<dbReference type="AlphaFoldDB" id="A0A9W8HC84"/>
<evidence type="ECO:0000313" key="5">
    <source>
        <dbReference type="EMBL" id="KAJ2780559.1"/>
    </source>
</evidence>
<protein>
    <recommendedName>
        <fullName evidence="4">N-acetyltransferase domain-containing protein</fullName>
    </recommendedName>
</protein>
<organism evidence="5 6">
    <name type="scientific">Coemansia javaensis</name>
    <dbReference type="NCBI Taxonomy" id="2761396"/>
    <lineage>
        <taxon>Eukaryota</taxon>
        <taxon>Fungi</taxon>
        <taxon>Fungi incertae sedis</taxon>
        <taxon>Zoopagomycota</taxon>
        <taxon>Kickxellomycotina</taxon>
        <taxon>Kickxellomycetes</taxon>
        <taxon>Kickxellales</taxon>
        <taxon>Kickxellaceae</taxon>
        <taxon>Coemansia</taxon>
    </lineage>
</organism>
<keyword evidence="2" id="KW-0012">Acyltransferase</keyword>
<dbReference type="EMBL" id="JANBUL010000133">
    <property type="protein sequence ID" value="KAJ2780559.1"/>
    <property type="molecule type" value="Genomic_DNA"/>
</dbReference>
<proteinExistence type="inferred from homology"/>
<dbReference type="PROSITE" id="PS51186">
    <property type="entry name" value="GNAT"/>
    <property type="match status" value="1"/>
</dbReference>
<keyword evidence="6" id="KW-1185">Reference proteome</keyword>
<dbReference type="InterPro" id="IPR044542">
    <property type="entry name" value="NAA30-like"/>
</dbReference>
<evidence type="ECO:0000256" key="3">
    <source>
        <dbReference type="ARBA" id="ARBA00024025"/>
    </source>
</evidence>
<keyword evidence="1" id="KW-0808">Transferase</keyword>
<dbReference type="PANTHER" id="PTHR45896:SF1">
    <property type="entry name" value="N-ALPHA-ACETYLTRANSFERASE 30"/>
    <property type="match status" value="1"/>
</dbReference>
<comment type="caution">
    <text evidence="5">The sequence shown here is derived from an EMBL/GenBank/DDBJ whole genome shotgun (WGS) entry which is preliminary data.</text>
</comment>
<dbReference type="GO" id="GO:0031417">
    <property type="term" value="C:NatC complex"/>
    <property type="evidence" value="ECO:0007669"/>
    <property type="project" value="TreeGrafter"/>
</dbReference>
<dbReference type="GO" id="GO:0004596">
    <property type="term" value="F:protein-N-terminal amino-acid acetyltransferase activity"/>
    <property type="evidence" value="ECO:0007669"/>
    <property type="project" value="InterPro"/>
</dbReference>
<evidence type="ECO:0000256" key="1">
    <source>
        <dbReference type="ARBA" id="ARBA00022679"/>
    </source>
</evidence>
<dbReference type="PANTHER" id="PTHR45896">
    <property type="entry name" value="N-ALPHA-ACETYLTRANSFERASE 30"/>
    <property type="match status" value="1"/>
</dbReference>
<dbReference type="Gene3D" id="3.40.630.30">
    <property type="match status" value="1"/>
</dbReference>
<dbReference type="SUPFAM" id="SSF55729">
    <property type="entry name" value="Acyl-CoA N-acyltransferases (Nat)"/>
    <property type="match status" value="1"/>
</dbReference>
<comment type="similarity">
    <text evidence="3">Belongs to the acetyltransferase family. MAK3 subfamily.</text>
</comment>
<dbReference type="OrthoDB" id="249099at2759"/>
<reference evidence="5" key="1">
    <citation type="submission" date="2022-07" db="EMBL/GenBank/DDBJ databases">
        <title>Phylogenomic reconstructions and comparative analyses of Kickxellomycotina fungi.</title>
        <authorList>
            <person name="Reynolds N.K."/>
            <person name="Stajich J.E."/>
            <person name="Barry K."/>
            <person name="Grigoriev I.V."/>
            <person name="Crous P."/>
            <person name="Smith M.E."/>
        </authorList>
    </citation>
    <scope>NUCLEOTIDE SEQUENCE</scope>
    <source>
        <strain evidence="5">NBRC 105414</strain>
    </source>
</reference>
<gene>
    <name evidence="5" type="ORF">H4R18_003388</name>
</gene>